<dbReference type="InterPro" id="IPR013087">
    <property type="entry name" value="Znf_C2H2_type"/>
</dbReference>
<evidence type="ECO:0000259" key="2">
    <source>
        <dbReference type="PROSITE" id="PS50157"/>
    </source>
</evidence>
<dbReference type="EMBL" id="MN740677">
    <property type="protein sequence ID" value="QHS80323.1"/>
    <property type="molecule type" value="Genomic_DNA"/>
</dbReference>
<accession>A0A6C0ALG5</accession>
<keyword evidence="1" id="KW-0175">Coiled coil</keyword>
<organism evidence="3">
    <name type="scientific">viral metagenome</name>
    <dbReference type="NCBI Taxonomy" id="1070528"/>
    <lineage>
        <taxon>unclassified sequences</taxon>
        <taxon>metagenomes</taxon>
        <taxon>organismal metagenomes</taxon>
    </lineage>
</organism>
<protein>
    <recommendedName>
        <fullName evidence="2">C2H2-type domain-containing protein</fullName>
    </recommendedName>
</protein>
<feature type="coiled-coil region" evidence="1">
    <location>
        <begin position="98"/>
        <end position="125"/>
    </location>
</feature>
<evidence type="ECO:0000256" key="1">
    <source>
        <dbReference type="SAM" id="Coils"/>
    </source>
</evidence>
<evidence type="ECO:0000313" key="3">
    <source>
        <dbReference type="EMBL" id="QHS80323.1"/>
    </source>
</evidence>
<name>A0A6C0ALG5_9ZZZZ</name>
<dbReference type="PROSITE" id="PS50157">
    <property type="entry name" value="ZINC_FINGER_C2H2_2"/>
    <property type="match status" value="1"/>
</dbReference>
<proteinExistence type="predicted"/>
<sequence length="314" mass="37386">MNNKKNGKKLEMKYHCIKCDFHSNDKCDYERHLSTRKHKMDNLDKKVDKLDKMDNKKTGFLCNKCGRKYKYQSGLCKHKKKCHLLKNRKIKVKRKKNKKNTDDEKEILKSEIKELRTMMKEMIKKQGETNENYYKTLDKAIAKSGDTFNQKMSINVYLNEHCKNAMNLTDFLKELTVSLDDLQYTKEHGYVKGISNIFMKQLEGLKPTERPIHCSDTKRLQFYIKDENKWGKDNSHEKIDESIQDITIKQIKHIREWEKENPNYLKDEKLLIEWHGMVHNAMGDDDNDMCNKNNKNIKQEIGNTIEIQKQLTND</sequence>
<feature type="domain" description="C2H2-type" evidence="2">
    <location>
        <begin position="60"/>
        <end position="88"/>
    </location>
</feature>
<dbReference type="SMART" id="SM00355">
    <property type="entry name" value="ZnF_C2H2"/>
    <property type="match status" value="2"/>
</dbReference>
<dbReference type="PROSITE" id="PS00028">
    <property type="entry name" value="ZINC_FINGER_C2H2_1"/>
    <property type="match status" value="1"/>
</dbReference>
<reference evidence="3" key="1">
    <citation type="journal article" date="2020" name="Nature">
        <title>Giant virus diversity and host interactions through global metagenomics.</title>
        <authorList>
            <person name="Schulz F."/>
            <person name="Roux S."/>
            <person name="Paez-Espino D."/>
            <person name="Jungbluth S."/>
            <person name="Walsh D.A."/>
            <person name="Denef V.J."/>
            <person name="McMahon K.D."/>
            <person name="Konstantinidis K.T."/>
            <person name="Eloe-Fadrosh E.A."/>
            <person name="Kyrpides N.C."/>
            <person name="Woyke T."/>
        </authorList>
    </citation>
    <scope>NUCLEOTIDE SEQUENCE</scope>
    <source>
        <strain evidence="3">GVMAG-S-1039698-54</strain>
    </source>
</reference>
<dbReference type="AlphaFoldDB" id="A0A6C0ALG5"/>